<keyword evidence="4" id="KW-0732">Signal</keyword>
<dbReference type="PANTHER" id="PTHR38340:SF1">
    <property type="entry name" value="S-LAYER PROTEIN"/>
    <property type="match status" value="1"/>
</dbReference>
<dbReference type="PRINTS" id="PR00313">
    <property type="entry name" value="CABNDNGRPT"/>
</dbReference>
<accession>A0A315XVD1</accession>
<evidence type="ECO:0000256" key="4">
    <source>
        <dbReference type="SAM" id="SignalP"/>
    </source>
</evidence>
<name>A0A315XVD1_RUMFL</name>
<sequence>MKKLISKFFAIISVLTFCYTNILFSHCKAFAADLDFFDIVGRYSNNQNLVEATLECMAEPVFNDYATNNNTYVYHDDFGKLHFVDHLPYCIIHVLVQNHIRQNNPNIQKRELKITYTTDKKELSETFDSWKELQKSYTGLEDWSGTIRKIKNFTTYKGKKGSIDLWAKEGYNTIHIWEVKPPSYEQFPKRILGIEQLYRYAYLPKTQIGNEVDAIPENSFFLIGASDSYMMPNPNGEFLFNWVNSSKESIIYKVYYNNTGDGLIIYHFDRYAEKKQEQEEPETAVSPATDKDYELAYSYSEVKEIVDSIYNEAPEIMNIELTKAVKETLVTNSSPSVLLDSATNGKAFIEIVIPTMKHFIENDSQKVQKLFVKKTKDDLLNIISSTNPETANEIIAKGMVLLDCTILARLINTLKIYNTSGQITQFERSDQSIITASSFFTMYAEMIKSEKTVVINGKEYISISSSHPFVQDLHDYMIYIGGSPLFDIEQTMEMYDELLIENESEITNNISLIESESSNYEASQNEYQRDPLIINFSGTDEIEFTSLDEGINFDLDNNGFAEKTAWIKNHDGFLAIDLNGNGKIDNGGELFGDCFIMPNGEKSSNGFEALRSLDTNGNGKIDDNDDLFGNITSDQTETDEEYSLFDQLVVWFGDSEGDDYVSLKSLNVDYIDLNCYADPYTSDNENADERSTRREETSYVYFKDGTAGKHISEFWFDVNTTSTVHDGEETVGNVKTIEQAIDDDETGDLLDLCLSFNYTDDIALKRYYLKKILYFITDSTDIPINSRGGNIDARDLNVIEAFMGHEFMGVDGPNPNAPAAEMLKEIYKNIEESYYNALNLKMSFGGYMAVTFEDEDENGNKYLDTSLLNEIIENKIENNNYNTEILIYDLGVYLKSYDIIHNTNEFAKYSEYYSEKSSKYAMIIDLIGNSKTFIGAESDDTYHGSSAIDFVFGENGNNKLFGSNGNDLIYSGYGNDTMNGDAGDDSYYFGIYHGDDIVNDTEGNNRIIFIDGLSVDDYSTSVSLDGKFVLTNKYTGDTITLSDFINHPFNYEFMSYDDIQTIGGGAAREVVEGTDGDDYLDASDRFNIFYAGDGNDTVAGGMNIDFMYGGSGDDTLLGRNGTNIIYGEAGIDTIYDGDDSSYLNGGDDDDMIYGGGGADILDGGAGNDYLQGDHGNDTYIYGRGYAVDTIAASSDLHTIVIHGYLPGDMNNTRESNNDLIIDFGEDTGDRMIVKAFFDFNANRDYSFVFDNGTVLGQYDIRAKSAPIVGTDGDDYLMGTNENDALDGGSGDDNLCGGNGEDTYIFGKGYANDTINEWGSDHNYIELKDIASDEITVSDQWGSNLTISVNDTDDVLIISNFKWGQASYTIRFADGAEGYVDKNTWELILTKEPDPIEEDETIDEDTEEPVSETDSEETNHNENDLAA</sequence>
<dbReference type="EMBL" id="QGDI01000012">
    <property type="protein sequence ID" value="PWJ10716.1"/>
    <property type="molecule type" value="Genomic_DNA"/>
</dbReference>
<dbReference type="PROSITE" id="PS00330">
    <property type="entry name" value="HEMOLYSIN_CALCIUM"/>
    <property type="match status" value="2"/>
</dbReference>
<evidence type="ECO:0000256" key="2">
    <source>
        <dbReference type="ARBA" id="ARBA00022525"/>
    </source>
</evidence>
<comment type="caution">
    <text evidence="5">The sequence shown here is derived from an EMBL/GenBank/DDBJ whole genome shotgun (WGS) entry which is preliminary data.</text>
</comment>
<dbReference type="InterPro" id="IPR011049">
    <property type="entry name" value="Serralysin-like_metalloprot_C"/>
</dbReference>
<dbReference type="InterPro" id="IPR018511">
    <property type="entry name" value="Hemolysin-typ_Ca-bd_CS"/>
</dbReference>
<dbReference type="SUPFAM" id="SSF51120">
    <property type="entry name" value="beta-Roll"/>
    <property type="match status" value="3"/>
</dbReference>
<dbReference type="InterPro" id="IPR001343">
    <property type="entry name" value="Hemolysn_Ca-bd"/>
</dbReference>
<evidence type="ECO:0000313" key="6">
    <source>
        <dbReference type="Proteomes" id="UP000245720"/>
    </source>
</evidence>
<dbReference type="Pfam" id="PF00353">
    <property type="entry name" value="HemolysinCabind"/>
    <property type="match status" value="4"/>
</dbReference>
<dbReference type="Proteomes" id="UP000245720">
    <property type="component" value="Unassembled WGS sequence"/>
</dbReference>
<dbReference type="GO" id="GO:0005509">
    <property type="term" value="F:calcium ion binding"/>
    <property type="evidence" value="ECO:0007669"/>
    <property type="project" value="InterPro"/>
</dbReference>
<gene>
    <name evidence="5" type="ORF">IE37_02750</name>
</gene>
<organism evidence="5 6">
    <name type="scientific">Ruminococcus flavefaciens</name>
    <dbReference type="NCBI Taxonomy" id="1265"/>
    <lineage>
        <taxon>Bacteria</taxon>
        <taxon>Bacillati</taxon>
        <taxon>Bacillota</taxon>
        <taxon>Clostridia</taxon>
        <taxon>Eubacteriales</taxon>
        <taxon>Oscillospiraceae</taxon>
        <taxon>Ruminococcus</taxon>
    </lineage>
</organism>
<feature type="chain" id="PRO_5016444713" evidence="4">
    <location>
        <begin position="32"/>
        <end position="1426"/>
    </location>
</feature>
<keyword evidence="2" id="KW-0964">Secreted</keyword>
<feature type="signal peptide" evidence="4">
    <location>
        <begin position="1"/>
        <end position="31"/>
    </location>
</feature>
<feature type="compositionally biased region" description="Acidic residues" evidence="3">
    <location>
        <begin position="1394"/>
        <end position="1415"/>
    </location>
</feature>
<evidence type="ECO:0000256" key="3">
    <source>
        <dbReference type="SAM" id="MobiDB-lite"/>
    </source>
</evidence>
<evidence type="ECO:0000256" key="1">
    <source>
        <dbReference type="ARBA" id="ARBA00004613"/>
    </source>
</evidence>
<comment type="subcellular location">
    <subcellularLocation>
        <location evidence="1">Secreted</location>
    </subcellularLocation>
</comment>
<dbReference type="PANTHER" id="PTHR38340">
    <property type="entry name" value="S-LAYER PROTEIN"/>
    <property type="match status" value="1"/>
</dbReference>
<dbReference type="RefSeq" id="WP_146198195.1">
    <property type="nucleotide sequence ID" value="NZ_QGDI01000012.1"/>
</dbReference>
<proteinExistence type="predicted"/>
<dbReference type="GO" id="GO:0005576">
    <property type="term" value="C:extracellular region"/>
    <property type="evidence" value="ECO:0007669"/>
    <property type="project" value="UniProtKB-SubCell"/>
</dbReference>
<feature type="region of interest" description="Disordered" evidence="3">
    <location>
        <begin position="1389"/>
        <end position="1426"/>
    </location>
</feature>
<reference evidence="5 6" key="1">
    <citation type="submission" date="2018-05" db="EMBL/GenBank/DDBJ databases">
        <title>The Hungate 1000. A catalogue of reference genomes from the rumen microbiome.</title>
        <authorList>
            <person name="Kelly W."/>
        </authorList>
    </citation>
    <scope>NUCLEOTIDE SEQUENCE [LARGE SCALE GENOMIC DNA]</scope>
    <source>
        <strain evidence="5 6">SAb67</strain>
    </source>
</reference>
<protein>
    <submittedName>
        <fullName evidence="5">Ca2+-binding RTX toxin-like protein</fullName>
    </submittedName>
</protein>
<dbReference type="InterPro" id="IPR050557">
    <property type="entry name" value="RTX_toxin/Mannuronan_C5-epim"/>
</dbReference>
<feature type="compositionally biased region" description="Basic and acidic residues" evidence="3">
    <location>
        <begin position="1416"/>
        <end position="1426"/>
    </location>
</feature>
<dbReference type="OrthoDB" id="1818951at2"/>
<evidence type="ECO:0000313" key="5">
    <source>
        <dbReference type="EMBL" id="PWJ10716.1"/>
    </source>
</evidence>
<dbReference type="Gene3D" id="2.150.10.10">
    <property type="entry name" value="Serralysin-like metalloprotease, C-terminal"/>
    <property type="match status" value="3"/>
</dbReference>